<gene>
    <name evidence="1" type="ORF">ACCO45_006861</name>
</gene>
<keyword evidence="2" id="KW-1185">Reference proteome</keyword>
<evidence type="ECO:0000313" key="2">
    <source>
        <dbReference type="Proteomes" id="UP001638806"/>
    </source>
</evidence>
<evidence type="ECO:0000313" key="1">
    <source>
        <dbReference type="EMBL" id="KAL3958699.1"/>
    </source>
</evidence>
<dbReference type="EMBL" id="JBGNUJ010000006">
    <property type="protein sequence ID" value="KAL3958699.1"/>
    <property type="molecule type" value="Genomic_DNA"/>
</dbReference>
<organism evidence="1 2">
    <name type="scientific">Purpureocillium lilacinum</name>
    <name type="common">Paecilomyces lilacinus</name>
    <dbReference type="NCBI Taxonomy" id="33203"/>
    <lineage>
        <taxon>Eukaryota</taxon>
        <taxon>Fungi</taxon>
        <taxon>Dikarya</taxon>
        <taxon>Ascomycota</taxon>
        <taxon>Pezizomycotina</taxon>
        <taxon>Sordariomycetes</taxon>
        <taxon>Hypocreomycetidae</taxon>
        <taxon>Hypocreales</taxon>
        <taxon>Ophiocordycipitaceae</taxon>
        <taxon>Purpureocillium</taxon>
    </lineage>
</organism>
<comment type="caution">
    <text evidence="1">The sequence shown here is derived from an EMBL/GenBank/DDBJ whole genome shotgun (WGS) entry which is preliminary data.</text>
</comment>
<name>A0ACC4DQV0_PURLI</name>
<reference evidence="1" key="1">
    <citation type="submission" date="2024-12" db="EMBL/GenBank/DDBJ databases">
        <title>Comparative genomics and development of molecular markers within Purpureocillium lilacinum and among Purpureocillium species.</title>
        <authorList>
            <person name="Yeh Z.-Y."/>
            <person name="Ni N.-T."/>
            <person name="Lo P.-H."/>
            <person name="Mushyakhwo K."/>
            <person name="Lin C.-F."/>
            <person name="Nai Y.-S."/>
        </authorList>
    </citation>
    <scope>NUCLEOTIDE SEQUENCE</scope>
    <source>
        <strain evidence="1">NCHU-NPUST-175</strain>
    </source>
</reference>
<proteinExistence type="predicted"/>
<dbReference type="Proteomes" id="UP001638806">
    <property type="component" value="Unassembled WGS sequence"/>
</dbReference>
<sequence length="117" mass="12751">MALGARNIVAPNTRAVFDPWTSRANTLSSETFGPLSAWALESWEKGKEYHADAMTSMREGRNVQRQADRQTDRRPDKAQATEQACRALLCDALTASRSAAAAHPGQGPSQRPRMAPA</sequence>
<accession>A0ACC4DQV0</accession>
<protein>
    <submittedName>
        <fullName evidence="1">Uncharacterized protein</fullName>
    </submittedName>
</protein>